<feature type="transmembrane region" description="Helical" evidence="1">
    <location>
        <begin position="305"/>
        <end position="324"/>
    </location>
</feature>
<keyword evidence="1" id="KW-0472">Membrane</keyword>
<keyword evidence="1" id="KW-0812">Transmembrane</keyword>
<evidence type="ECO:0000313" key="4">
    <source>
        <dbReference type="Proteomes" id="UP000305675"/>
    </source>
</evidence>
<reference evidence="3 4" key="1">
    <citation type="submission" date="2019-04" db="EMBL/GenBank/DDBJ databases">
        <authorList>
            <person name="Hwang J.C."/>
        </authorList>
    </citation>
    <scope>NUCLEOTIDE SEQUENCE [LARGE SCALE GENOMIC DNA]</scope>
    <source>
        <strain evidence="3 4">IMCC35002</strain>
    </source>
</reference>
<dbReference type="RefSeq" id="WP_136863294.1">
    <property type="nucleotide sequence ID" value="NZ_SWCJ01000005.1"/>
</dbReference>
<dbReference type="CDD" id="cd01467">
    <property type="entry name" value="vWA_BatA_type"/>
    <property type="match status" value="1"/>
</dbReference>
<name>A0A4U1BNK0_9GAMM</name>
<dbReference type="InterPro" id="IPR002035">
    <property type="entry name" value="VWF_A"/>
</dbReference>
<organism evidence="3 4">
    <name type="scientific">Ferrimonas aestuarii</name>
    <dbReference type="NCBI Taxonomy" id="2569539"/>
    <lineage>
        <taxon>Bacteria</taxon>
        <taxon>Pseudomonadati</taxon>
        <taxon>Pseudomonadota</taxon>
        <taxon>Gammaproteobacteria</taxon>
        <taxon>Alteromonadales</taxon>
        <taxon>Ferrimonadaceae</taxon>
        <taxon>Ferrimonas</taxon>
    </lineage>
</organism>
<protein>
    <submittedName>
        <fullName evidence="3">VWA domain-containing protein</fullName>
    </submittedName>
</protein>
<comment type="caution">
    <text evidence="3">The sequence shown here is derived from an EMBL/GenBank/DDBJ whole genome shotgun (WGS) entry which is preliminary data.</text>
</comment>
<gene>
    <name evidence="3" type="ORF">FCL42_10150</name>
</gene>
<evidence type="ECO:0000256" key="1">
    <source>
        <dbReference type="SAM" id="Phobius"/>
    </source>
</evidence>
<dbReference type="SUPFAM" id="SSF53300">
    <property type="entry name" value="vWA-like"/>
    <property type="match status" value="1"/>
</dbReference>
<dbReference type="SMART" id="SM00327">
    <property type="entry name" value="VWA"/>
    <property type="match status" value="1"/>
</dbReference>
<sequence>MLTIEWPYLLAMAVLPWLFALFGQKQAPKAQATTALKLQGSHTLLTSAVMEDKPKWQSWLLLLAWGLAVIACSRPQWLGDPVPLERQGRDLMVAADLSGSMQVQDMEFKGQMVDRFSMMQYLLGQFIERREGDRIGLILFADAAYLQAPLTFDRPTVKRYLDESALGLVGQQTAIGDAIALGVKRFAELDNPDKVLILMTDGTNNAGHFKVAEATKLAKQAGVKIYTIGIGAESIQQSGWLGMRTREVNPSKDLNESALKEIAAQTGGHYFRARSGEEMAQIYSRLDQLEPVARDAKMWRPRTELYPWPLAGALGLTLLVLMMARGGRRG</sequence>
<evidence type="ECO:0000259" key="2">
    <source>
        <dbReference type="PROSITE" id="PS50234"/>
    </source>
</evidence>
<dbReference type="Proteomes" id="UP000305675">
    <property type="component" value="Unassembled WGS sequence"/>
</dbReference>
<keyword evidence="4" id="KW-1185">Reference proteome</keyword>
<dbReference type="Pfam" id="PF00092">
    <property type="entry name" value="VWA"/>
    <property type="match status" value="1"/>
</dbReference>
<dbReference type="PROSITE" id="PS50234">
    <property type="entry name" value="VWFA"/>
    <property type="match status" value="1"/>
</dbReference>
<evidence type="ECO:0000313" key="3">
    <source>
        <dbReference type="EMBL" id="TKB55537.1"/>
    </source>
</evidence>
<keyword evidence="1" id="KW-1133">Transmembrane helix</keyword>
<dbReference type="EMBL" id="SWCJ01000005">
    <property type="protein sequence ID" value="TKB55537.1"/>
    <property type="molecule type" value="Genomic_DNA"/>
</dbReference>
<dbReference type="InterPro" id="IPR033881">
    <property type="entry name" value="vWA_BatA_type"/>
</dbReference>
<accession>A0A4U1BNK0</accession>
<feature type="domain" description="VWFA" evidence="2">
    <location>
        <begin position="90"/>
        <end position="286"/>
    </location>
</feature>
<dbReference type="InterPro" id="IPR036465">
    <property type="entry name" value="vWFA_dom_sf"/>
</dbReference>
<dbReference type="AlphaFoldDB" id="A0A4U1BNK0"/>
<dbReference type="InterPro" id="IPR050768">
    <property type="entry name" value="UPF0353/GerABKA_families"/>
</dbReference>
<dbReference type="PANTHER" id="PTHR22550:SF18">
    <property type="entry name" value="VWFA DOMAIN-CONTAINING PROTEIN"/>
    <property type="match status" value="1"/>
</dbReference>
<dbReference type="Gene3D" id="3.40.50.410">
    <property type="entry name" value="von Willebrand factor, type A domain"/>
    <property type="match status" value="1"/>
</dbReference>
<dbReference type="OrthoDB" id="6206554at2"/>
<proteinExistence type="predicted"/>
<feature type="transmembrane region" description="Helical" evidence="1">
    <location>
        <begin position="6"/>
        <end position="23"/>
    </location>
</feature>
<dbReference type="PANTHER" id="PTHR22550">
    <property type="entry name" value="SPORE GERMINATION PROTEIN"/>
    <property type="match status" value="1"/>
</dbReference>